<dbReference type="InterPro" id="IPR011009">
    <property type="entry name" value="Kinase-like_dom_sf"/>
</dbReference>
<dbReference type="EMBL" id="JAZHXI010000016">
    <property type="protein sequence ID" value="KAL2063069.1"/>
    <property type="molecule type" value="Genomic_DNA"/>
</dbReference>
<evidence type="ECO:0000256" key="1">
    <source>
        <dbReference type="ARBA" id="ARBA00012513"/>
    </source>
</evidence>
<feature type="binding site" evidence="9">
    <location>
        <position position="96"/>
    </location>
    <ligand>
        <name>ATP</name>
        <dbReference type="ChEBI" id="CHEBI:30616"/>
    </ligand>
</feature>
<dbReference type="PANTHER" id="PTHR47634:SF9">
    <property type="entry name" value="PROTEIN KINASE DOMAIN-CONTAINING PROTEIN-RELATED"/>
    <property type="match status" value="1"/>
</dbReference>
<keyword evidence="5" id="KW-0418">Kinase</keyword>
<dbReference type="Gene3D" id="3.30.200.20">
    <property type="entry name" value="Phosphorylase Kinase, domain 1"/>
    <property type="match status" value="1"/>
</dbReference>
<name>A0ABR4BZH4_9HELO</name>
<dbReference type="InterPro" id="IPR051334">
    <property type="entry name" value="SRPK"/>
</dbReference>
<evidence type="ECO:0000313" key="11">
    <source>
        <dbReference type="EMBL" id="KAL2063069.1"/>
    </source>
</evidence>
<keyword evidence="12" id="KW-1185">Reference proteome</keyword>
<proteinExistence type="predicted"/>
<protein>
    <recommendedName>
        <fullName evidence="1">non-specific serine/threonine protein kinase</fullName>
        <ecNumber evidence="1">2.7.11.1</ecNumber>
    </recommendedName>
</protein>
<dbReference type="InterPro" id="IPR000719">
    <property type="entry name" value="Prot_kinase_dom"/>
</dbReference>
<dbReference type="SMART" id="SM00220">
    <property type="entry name" value="S_TKc"/>
    <property type="match status" value="1"/>
</dbReference>
<comment type="caution">
    <text evidence="11">The sequence shown here is derived from an EMBL/GenBank/DDBJ whole genome shotgun (WGS) entry which is preliminary data.</text>
</comment>
<evidence type="ECO:0000256" key="7">
    <source>
        <dbReference type="ARBA" id="ARBA00047899"/>
    </source>
</evidence>
<accession>A0ABR4BZH4</accession>
<evidence type="ECO:0000256" key="2">
    <source>
        <dbReference type="ARBA" id="ARBA00022527"/>
    </source>
</evidence>
<dbReference type="Pfam" id="PF00069">
    <property type="entry name" value="Pkinase"/>
    <property type="match status" value="1"/>
</dbReference>
<comment type="catalytic activity">
    <reaction evidence="8">
        <text>L-seryl-[protein] + ATP = O-phospho-L-seryl-[protein] + ADP + H(+)</text>
        <dbReference type="Rhea" id="RHEA:17989"/>
        <dbReference type="Rhea" id="RHEA-COMP:9863"/>
        <dbReference type="Rhea" id="RHEA-COMP:11604"/>
        <dbReference type="ChEBI" id="CHEBI:15378"/>
        <dbReference type="ChEBI" id="CHEBI:29999"/>
        <dbReference type="ChEBI" id="CHEBI:30616"/>
        <dbReference type="ChEBI" id="CHEBI:83421"/>
        <dbReference type="ChEBI" id="CHEBI:456216"/>
        <dbReference type="EC" id="2.7.11.1"/>
    </reaction>
</comment>
<keyword evidence="6 9" id="KW-0067">ATP-binding</keyword>
<keyword evidence="3" id="KW-0808">Transferase</keyword>
<evidence type="ECO:0000256" key="6">
    <source>
        <dbReference type="ARBA" id="ARBA00022840"/>
    </source>
</evidence>
<evidence type="ECO:0000256" key="8">
    <source>
        <dbReference type="ARBA" id="ARBA00048679"/>
    </source>
</evidence>
<organism evidence="11 12">
    <name type="scientific">Oculimacula yallundae</name>
    <dbReference type="NCBI Taxonomy" id="86028"/>
    <lineage>
        <taxon>Eukaryota</taxon>
        <taxon>Fungi</taxon>
        <taxon>Dikarya</taxon>
        <taxon>Ascomycota</taxon>
        <taxon>Pezizomycotina</taxon>
        <taxon>Leotiomycetes</taxon>
        <taxon>Helotiales</taxon>
        <taxon>Ploettnerulaceae</taxon>
        <taxon>Oculimacula</taxon>
    </lineage>
</organism>
<dbReference type="InterPro" id="IPR017441">
    <property type="entry name" value="Protein_kinase_ATP_BS"/>
</dbReference>
<reference evidence="11 12" key="1">
    <citation type="journal article" date="2024" name="Commun. Biol.">
        <title>Comparative genomic analysis of thermophilic fungi reveals convergent evolutionary adaptations and gene losses.</title>
        <authorList>
            <person name="Steindorff A.S."/>
            <person name="Aguilar-Pontes M.V."/>
            <person name="Robinson A.J."/>
            <person name="Andreopoulos B."/>
            <person name="LaButti K."/>
            <person name="Kuo A."/>
            <person name="Mondo S."/>
            <person name="Riley R."/>
            <person name="Otillar R."/>
            <person name="Haridas S."/>
            <person name="Lipzen A."/>
            <person name="Grimwood J."/>
            <person name="Schmutz J."/>
            <person name="Clum A."/>
            <person name="Reid I.D."/>
            <person name="Moisan M.C."/>
            <person name="Butler G."/>
            <person name="Nguyen T.T.M."/>
            <person name="Dewar K."/>
            <person name="Conant G."/>
            <person name="Drula E."/>
            <person name="Henrissat B."/>
            <person name="Hansel C."/>
            <person name="Singer S."/>
            <person name="Hutchinson M.I."/>
            <person name="de Vries R.P."/>
            <person name="Natvig D.O."/>
            <person name="Powell A.J."/>
            <person name="Tsang A."/>
            <person name="Grigoriev I.V."/>
        </authorList>
    </citation>
    <scope>NUCLEOTIDE SEQUENCE [LARGE SCALE GENOMIC DNA]</scope>
    <source>
        <strain evidence="11 12">CBS 494.80</strain>
    </source>
</reference>
<keyword evidence="4 9" id="KW-0547">Nucleotide-binding</keyword>
<evidence type="ECO:0000256" key="5">
    <source>
        <dbReference type="ARBA" id="ARBA00022777"/>
    </source>
</evidence>
<feature type="domain" description="Protein kinase" evidence="10">
    <location>
        <begin position="64"/>
        <end position="465"/>
    </location>
</feature>
<sequence length="498" mass="55148">MPSDLSSPRSPGSTLTAEEDMVDVESNGLHLELAPFGLEHIHDYEPGGHHPVHLGDVYGNNGRYLVIHKLGHGGFANVWLSRDTEAKEATKYVALKILMAEISSSDCPELRVNQLKAAHNQNAPEGDGAESICLPLDHFEIHGPNGNHLSFVYPVLGPNVSLGLFRASADPDNDLRSLSLQVVKAVKFLHSQGICHGDITPNNVLHRISGLDGLNEDEVLQILGNPVMNPVLNASKECNYESTAPQYLVYPVSWWDVDTRFISKESCLIDFGESFEISQPPNDLGIPGPYRSPELILDKNAGFGSDIWALGCSLFEIRTGRKLFSSFDDEDNDYLDAIVQVLGRLPEPWWSTTWEDRRRIYKDEVDEQGLAVPALESEPGKDDPGEKESVITITIHQSVTGNARSLKDKISPGLWYMSDRHPDGDRHRDIPQTEQELFAELLGRLLEYKPEDRLAAPAKPDDCKLVYTCCEGKEYKTGLTVTDGTIGMAVTKCGRIKK</sequence>
<dbReference type="SUPFAM" id="SSF56112">
    <property type="entry name" value="Protein kinase-like (PK-like)"/>
    <property type="match status" value="1"/>
</dbReference>
<evidence type="ECO:0000259" key="10">
    <source>
        <dbReference type="PROSITE" id="PS50011"/>
    </source>
</evidence>
<dbReference type="Gene3D" id="1.10.510.10">
    <property type="entry name" value="Transferase(Phosphotransferase) domain 1"/>
    <property type="match status" value="1"/>
</dbReference>
<dbReference type="PROSITE" id="PS50011">
    <property type="entry name" value="PROTEIN_KINASE_DOM"/>
    <property type="match status" value="1"/>
</dbReference>
<evidence type="ECO:0000256" key="3">
    <source>
        <dbReference type="ARBA" id="ARBA00022679"/>
    </source>
</evidence>
<evidence type="ECO:0000256" key="9">
    <source>
        <dbReference type="PROSITE-ProRule" id="PRU10141"/>
    </source>
</evidence>
<comment type="catalytic activity">
    <reaction evidence="7">
        <text>L-threonyl-[protein] + ATP = O-phospho-L-threonyl-[protein] + ADP + H(+)</text>
        <dbReference type="Rhea" id="RHEA:46608"/>
        <dbReference type="Rhea" id="RHEA-COMP:11060"/>
        <dbReference type="Rhea" id="RHEA-COMP:11605"/>
        <dbReference type="ChEBI" id="CHEBI:15378"/>
        <dbReference type="ChEBI" id="CHEBI:30013"/>
        <dbReference type="ChEBI" id="CHEBI:30616"/>
        <dbReference type="ChEBI" id="CHEBI:61977"/>
        <dbReference type="ChEBI" id="CHEBI:456216"/>
        <dbReference type="EC" id="2.7.11.1"/>
    </reaction>
</comment>
<dbReference type="EC" id="2.7.11.1" evidence="1"/>
<dbReference type="Proteomes" id="UP001595075">
    <property type="component" value="Unassembled WGS sequence"/>
</dbReference>
<gene>
    <name evidence="11" type="ORF">VTL71DRAFT_6141</name>
</gene>
<dbReference type="PROSITE" id="PS00107">
    <property type="entry name" value="PROTEIN_KINASE_ATP"/>
    <property type="match status" value="1"/>
</dbReference>
<dbReference type="PANTHER" id="PTHR47634">
    <property type="entry name" value="PROTEIN KINASE DOMAIN-CONTAINING PROTEIN-RELATED"/>
    <property type="match status" value="1"/>
</dbReference>
<evidence type="ECO:0000256" key="4">
    <source>
        <dbReference type="ARBA" id="ARBA00022741"/>
    </source>
</evidence>
<evidence type="ECO:0000313" key="12">
    <source>
        <dbReference type="Proteomes" id="UP001595075"/>
    </source>
</evidence>
<keyword evidence="2" id="KW-0723">Serine/threonine-protein kinase</keyword>